<dbReference type="AlphaFoldDB" id="A0A379T2G6"/>
<evidence type="ECO:0000313" key="2">
    <source>
        <dbReference type="Proteomes" id="UP000254741"/>
    </source>
</evidence>
<organism evidence="1 2">
    <name type="scientific">Salmonella enterica subsp. arizonae</name>
    <dbReference type="NCBI Taxonomy" id="59203"/>
    <lineage>
        <taxon>Bacteria</taxon>
        <taxon>Pseudomonadati</taxon>
        <taxon>Pseudomonadota</taxon>
        <taxon>Gammaproteobacteria</taxon>
        <taxon>Enterobacterales</taxon>
        <taxon>Enterobacteriaceae</taxon>
        <taxon>Salmonella</taxon>
    </lineage>
</organism>
<name>A0A379T2G6_SALER</name>
<sequence length="47" mass="4679">MVSSGDTAQLQAISTGLPFRLVATAQCHRYGGDAGDCPPDSGSAPGD</sequence>
<gene>
    <name evidence="1" type="ORF">NCTC8297_00004</name>
</gene>
<proteinExistence type="predicted"/>
<dbReference type="Proteomes" id="UP000254741">
    <property type="component" value="Unassembled WGS sequence"/>
</dbReference>
<protein>
    <submittedName>
        <fullName evidence="1">Conjugal transfer protein TraI</fullName>
    </submittedName>
</protein>
<evidence type="ECO:0000313" key="1">
    <source>
        <dbReference type="EMBL" id="SUG44848.1"/>
    </source>
</evidence>
<reference evidence="1 2" key="1">
    <citation type="submission" date="2018-06" db="EMBL/GenBank/DDBJ databases">
        <authorList>
            <consortium name="Pathogen Informatics"/>
            <person name="Doyle S."/>
        </authorList>
    </citation>
    <scope>NUCLEOTIDE SEQUENCE [LARGE SCALE GENOMIC DNA]</scope>
    <source>
        <strain evidence="1 2">NCTC8297</strain>
    </source>
</reference>
<accession>A0A379T2G6</accession>
<dbReference type="EMBL" id="UGXG01000001">
    <property type="protein sequence ID" value="SUG44848.1"/>
    <property type="molecule type" value="Genomic_DNA"/>
</dbReference>